<organism evidence="2 3">
    <name type="scientific">Trifolium medium</name>
    <dbReference type="NCBI Taxonomy" id="97028"/>
    <lineage>
        <taxon>Eukaryota</taxon>
        <taxon>Viridiplantae</taxon>
        <taxon>Streptophyta</taxon>
        <taxon>Embryophyta</taxon>
        <taxon>Tracheophyta</taxon>
        <taxon>Spermatophyta</taxon>
        <taxon>Magnoliopsida</taxon>
        <taxon>eudicotyledons</taxon>
        <taxon>Gunneridae</taxon>
        <taxon>Pentapetalae</taxon>
        <taxon>rosids</taxon>
        <taxon>fabids</taxon>
        <taxon>Fabales</taxon>
        <taxon>Fabaceae</taxon>
        <taxon>Papilionoideae</taxon>
        <taxon>50 kb inversion clade</taxon>
        <taxon>NPAAA clade</taxon>
        <taxon>Hologalegina</taxon>
        <taxon>IRL clade</taxon>
        <taxon>Trifolieae</taxon>
        <taxon>Trifolium</taxon>
    </lineage>
</organism>
<evidence type="ECO:0000313" key="3">
    <source>
        <dbReference type="Proteomes" id="UP000265520"/>
    </source>
</evidence>
<evidence type="ECO:0000256" key="1">
    <source>
        <dbReference type="SAM" id="MobiDB-lite"/>
    </source>
</evidence>
<keyword evidence="3" id="KW-1185">Reference proteome</keyword>
<proteinExistence type="predicted"/>
<feature type="compositionally biased region" description="Polar residues" evidence="1">
    <location>
        <begin position="33"/>
        <end position="42"/>
    </location>
</feature>
<feature type="non-terminal residue" evidence="2">
    <location>
        <position position="1"/>
    </location>
</feature>
<comment type="caution">
    <text evidence="2">The sequence shown here is derived from an EMBL/GenBank/DDBJ whole genome shotgun (WGS) entry which is preliminary data.</text>
</comment>
<reference evidence="2 3" key="1">
    <citation type="journal article" date="2018" name="Front. Plant Sci.">
        <title>Red Clover (Trifolium pratense) and Zigzag Clover (T. medium) - A Picture of Genomic Similarities and Differences.</title>
        <authorList>
            <person name="Dluhosova J."/>
            <person name="Istvanek J."/>
            <person name="Nedelnik J."/>
            <person name="Repkova J."/>
        </authorList>
    </citation>
    <scope>NUCLEOTIDE SEQUENCE [LARGE SCALE GENOMIC DNA]</scope>
    <source>
        <strain evidence="3">cv. 10/8</strain>
        <tissue evidence="2">Leaf</tissue>
    </source>
</reference>
<evidence type="ECO:0000313" key="2">
    <source>
        <dbReference type="EMBL" id="MCI36471.1"/>
    </source>
</evidence>
<sequence>GSTWMGMEEVYSLKQGMGMRMGNILDGGARSGKVSSAQSTPR</sequence>
<dbReference type="EMBL" id="LXQA010234112">
    <property type="protein sequence ID" value="MCI36471.1"/>
    <property type="molecule type" value="Genomic_DNA"/>
</dbReference>
<protein>
    <submittedName>
        <fullName evidence="2">Uncharacterized protein</fullName>
    </submittedName>
</protein>
<feature type="region of interest" description="Disordered" evidence="1">
    <location>
        <begin position="22"/>
        <end position="42"/>
    </location>
</feature>
<name>A0A392RIR0_9FABA</name>
<dbReference type="AlphaFoldDB" id="A0A392RIR0"/>
<accession>A0A392RIR0</accession>
<dbReference type="Proteomes" id="UP000265520">
    <property type="component" value="Unassembled WGS sequence"/>
</dbReference>